<dbReference type="AlphaFoldDB" id="A0A382T6F5"/>
<dbReference type="Pfam" id="PF13385">
    <property type="entry name" value="Laminin_G_3"/>
    <property type="match status" value="1"/>
</dbReference>
<feature type="non-terminal residue" evidence="1">
    <location>
        <position position="304"/>
    </location>
</feature>
<dbReference type="Gene3D" id="2.60.120.200">
    <property type="match status" value="1"/>
</dbReference>
<accession>A0A382T6F5</accession>
<sequence length="304" mass="33401">ARNVELGITSDGYLKVTIQNPCGDNVLTLGEGELQLEAWHHIALTYSSGTVSAYLNGNTYTGQTCGSSLAEASGASLTVGASPFEEIYFTGILDEVRVWNHARNAQDIQMDMYDRIEPGSEGLSGYWRLDEESGDIVFDATPGDNHGQLNGAPERVESTVPFTMPPFITLIVSDDAGSTPTELKIGMVPDVTDGYDYWIDLYAPPAPPPPAWDAALYNSVVNDRFYIDMRPIPEADDITEWAVDIQPDVETQEVTLAWDHEELGEGSFTLTDAFGGVLFSVDMQEVDTYSFPPSFNRVLIRHML</sequence>
<evidence type="ECO:0000313" key="1">
    <source>
        <dbReference type="EMBL" id="SVD17372.1"/>
    </source>
</evidence>
<reference evidence="1" key="1">
    <citation type="submission" date="2018-05" db="EMBL/GenBank/DDBJ databases">
        <authorList>
            <person name="Lanie J.A."/>
            <person name="Ng W.-L."/>
            <person name="Kazmierczak K.M."/>
            <person name="Andrzejewski T.M."/>
            <person name="Davidsen T.M."/>
            <person name="Wayne K.J."/>
            <person name="Tettelin H."/>
            <person name="Glass J.I."/>
            <person name="Rusch D."/>
            <person name="Podicherti R."/>
            <person name="Tsui H.-C.T."/>
            <person name="Winkler M.E."/>
        </authorList>
    </citation>
    <scope>NUCLEOTIDE SEQUENCE</scope>
</reference>
<dbReference type="SUPFAM" id="SSF49899">
    <property type="entry name" value="Concanavalin A-like lectins/glucanases"/>
    <property type="match status" value="1"/>
</dbReference>
<gene>
    <name evidence="1" type="ORF">METZ01_LOCUS370226</name>
</gene>
<protein>
    <recommendedName>
        <fullName evidence="2">LamG-like jellyroll fold domain-containing protein</fullName>
    </recommendedName>
</protein>
<organism evidence="1">
    <name type="scientific">marine metagenome</name>
    <dbReference type="NCBI Taxonomy" id="408172"/>
    <lineage>
        <taxon>unclassified sequences</taxon>
        <taxon>metagenomes</taxon>
        <taxon>ecological metagenomes</taxon>
    </lineage>
</organism>
<dbReference type="EMBL" id="UINC01134066">
    <property type="protein sequence ID" value="SVD17372.1"/>
    <property type="molecule type" value="Genomic_DNA"/>
</dbReference>
<dbReference type="InterPro" id="IPR013320">
    <property type="entry name" value="ConA-like_dom_sf"/>
</dbReference>
<proteinExistence type="predicted"/>
<name>A0A382T6F5_9ZZZZ</name>
<evidence type="ECO:0008006" key="2">
    <source>
        <dbReference type="Google" id="ProtNLM"/>
    </source>
</evidence>
<feature type="non-terminal residue" evidence="1">
    <location>
        <position position="1"/>
    </location>
</feature>